<dbReference type="InterPro" id="IPR015683">
    <property type="entry name" value="Ionotropic_Glu_rcpt"/>
</dbReference>
<dbReference type="Proteomes" id="UP000597762">
    <property type="component" value="Unassembled WGS sequence"/>
</dbReference>
<evidence type="ECO:0000256" key="2">
    <source>
        <dbReference type="ARBA" id="ARBA00022448"/>
    </source>
</evidence>
<dbReference type="PANTHER" id="PTHR18966">
    <property type="entry name" value="IONOTROPIC GLUTAMATE RECEPTOR"/>
    <property type="match status" value="1"/>
</dbReference>
<dbReference type="OrthoDB" id="5984008at2759"/>
<keyword evidence="10" id="KW-0407">Ion channel</keyword>
<reference evidence="13" key="1">
    <citation type="submission" date="2021-01" db="EMBL/GenBank/DDBJ databases">
        <authorList>
            <person name="Li R."/>
            <person name="Bekaert M."/>
        </authorList>
    </citation>
    <scope>NUCLEOTIDE SEQUENCE</scope>
    <source>
        <strain evidence="13">Farmed</strain>
    </source>
</reference>
<keyword evidence="8" id="KW-0325">Glycoprotein</keyword>
<keyword evidence="4 11" id="KW-1133">Transmembrane helix</keyword>
<evidence type="ECO:0000256" key="3">
    <source>
        <dbReference type="ARBA" id="ARBA00022692"/>
    </source>
</evidence>
<dbReference type="SUPFAM" id="SSF53850">
    <property type="entry name" value="Periplasmic binding protein-like II"/>
    <property type="match status" value="1"/>
</dbReference>
<sequence>MISSYTANLAAFLTIDRLDTTIESVEDLAKQTDVHYGTLKGGSSKAFFEDSDVPIYKQMANFMTSTTPSVYVSSTKEAVARVLLGSYAYLGESTSIDYQVQRHCDLMQVGGLLDSKGYGIATPRGSPYRDMISEQILRLQERQKISKLYTKWWKEKAESNCDTEGKGKQNANELGLQNVGGVFVVLMAGVVAGTIMAIFEFLWKAWRNSRIDKVGSLSYVIS</sequence>
<organism evidence="13 14">
    <name type="scientific">Acanthosepion pharaonis</name>
    <name type="common">Pharaoh cuttlefish</name>
    <name type="synonym">Sepia pharaonis</name>
    <dbReference type="NCBI Taxonomy" id="158019"/>
    <lineage>
        <taxon>Eukaryota</taxon>
        <taxon>Metazoa</taxon>
        <taxon>Spiralia</taxon>
        <taxon>Lophotrochozoa</taxon>
        <taxon>Mollusca</taxon>
        <taxon>Cephalopoda</taxon>
        <taxon>Coleoidea</taxon>
        <taxon>Decapodiformes</taxon>
        <taxon>Sepiida</taxon>
        <taxon>Sepiina</taxon>
        <taxon>Sepiidae</taxon>
        <taxon>Acanthosepion</taxon>
    </lineage>
</organism>
<keyword evidence="14" id="KW-1185">Reference proteome</keyword>
<evidence type="ECO:0000313" key="13">
    <source>
        <dbReference type="EMBL" id="CAE1330115.1"/>
    </source>
</evidence>
<dbReference type="Pfam" id="PF00060">
    <property type="entry name" value="Lig_chan"/>
    <property type="match status" value="1"/>
</dbReference>
<accession>A0A812EUE9</accession>
<evidence type="ECO:0000256" key="9">
    <source>
        <dbReference type="ARBA" id="ARBA00023286"/>
    </source>
</evidence>
<feature type="domain" description="Ionotropic glutamate receptor C-terminal" evidence="12">
    <location>
        <begin position="1"/>
        <end position="155"/>
    </location>
</feature>
<dbReference type="InterPro" id="IPR001320">
    <property type="entry name" value="Iontro_rcpt_C"/>
</dbReference>
<dbReference type="FunFam" id="3.40.190.10:FF:000061">
    <property type="entry name" value="Glutamate receptor, ionotropic kainate"/>
    <property type="match status" value="1"/>
</dbReference>
<name>A0A812EUE9_ACAPH</name>
<keyword evidence="2" id="KW-0813">Transport</keyword>
<feature type="transmembrane region" description="Helical" evidence="11">
    <location>
        <begin position="179"/>
        <end position="203"/>
    </location>
</feature>
<dbReference type="SMART" id="SM00079">
    <property type="entry name" value="PBPe"/>
    <property type="match status" value="1"/>
</dbReference>
<keyword evidence="7" id="KW-0675">Receptor</keyword>
<comment type="caution">
    <text evidence="13">The sequence shown here is derived from an EMBL/GenBank/DDBJ whole genome shotgun (WGS) entry which is preliminary data.</text>
</comment>
<evidence type="ECO:0000256" key="5">
    <source>
        <dbReference type="ARBA" id="ARBA00023065"/>
    </source>
</evidence>
<dbReference type="EMBL" id="CAHIKZ030005568">
    <property type="protein sequence ID" value="CAE1330115.1"/>
    <property type="molecule type" value="Genomic_DNA"/>
</dbReference>
<evidence type="ECO:0000256" key="8">
    <source>
        <dbReference type="ARBA" id="ARBA00023180"/>
    </source>
</evidence>
<evidence type="ECO:0000313" key="14">
    <source>
        <dbReference type="Proteomes" id="UP000597762"/>
    </source>
</evidence>
<dbReference type="GO" id="GO:0015276">
    <property type="term" value="F:ligand-gated monoatomic ion channel activity"/>
    <property type="evidence" value="ECO:0007669"/>
    <property type="project" value="InterPro"/>
</dbReference>
<keyword evidence="5" id="KW-0406">Ion transport</keyword>
<dbReference type="AlphaFoldDB" id="A0A812EUE9"/>
<evidence type="ECO:0000259" key="12">
    <source>
        <dbReference type="SMART" id="SM00079"/>
    </source>
</evidence>
<proteinExistence type="predicted"/>
<dbReference type="Gene3D" id="3.40.190.10">
    <property type="entry name" value="Periplasmic binding protein-like II"/>
    <property type="match status" value="2"/>
</dbReference>
<evidence type="ECO:0000256" key="4">
    <source>
        <dbReference type="ARBA" id="ARBA00022989"/>
    </source>
</evidence>
<protein>
    <submittedName>
        <fullName evidence="13">GRIN</fullName>
    </submittedName>
</protein>
<evidence type="ECO:0000256" key="10">
    <source>
        <dbReference type="ARBA" id="ARBA00023303"/>
    </source>
</evidence>
<gene>
    <name evidence="13" type="ORF">SPHA_79452</name>
</gene>
<evidence type="ECO:0000256" key="11">
    <source>
        <dbReference type="SAM" id="Phobius"/>
    </source>
</evidence>
<evidence type="ECO:0000256" key="1">
    <source>
        <dbReference type="ARBA" id="ARBA00004141"/>
    </source>
</evidence>
<keyword evidence="3 11" id="KW-0812">Transmembrane</keyword>
<evidence type="ECO:0000256" key="6">
    <source>
        <dbReference type="ARBA" id="ARBA00023136"/>
    </source>
</evidence>
<keyword evidence="9" id="KW-1071">Ligand-gated ion channel</keyword>
<evidence type="ECO:0000256" key="7">
    <source>
        <dbReference type="ARBA" id="ARBA00023170"/>
    </source>
</evidence>
<dbReference type="GO" id="GO:0016020">
    <property type="term" value="C:membrane"/>
    <property type="evidence" value="ECO:0007669"/>
    <property type="project" value="UniProtKB-SubCell"/>
</dbReference>
<keyword evidence="6 11" id="KW-0472">Membrane</keyword>
<comment type="subcellular location">
    <subcellularLocation>
        <location evidence="1">Membrane</location>
        <topology evidence="1">Multi-pass membrane protein</topology>
    </subcellularLocation>
</comment>